<dbReference type="EMBL" id="JAUSQZ010000001">
    <property type="protein sequence ID" value="MDP9830648.1"/>
    <property type="molecule type" value="Genomic_DNA"/>
</dbReference>
<accession>A0ABT9PD69</accession>
<dbReference type="RefSeq" id="WP_307249714.1">
    <property type="nucleotide sequence ID" value="NZ_JAUSQZ010000001.1"/>
</dbReference>
<proteinExistence type="predicted"/>
<keyword evidence="2" id="KW-1185">Reference proteome</keyword>
<comment type="caution">
    <text evidence="1">The sequence shown here is derived from an EMBL/GenBank/DDBJ whole genome shotgun (WGS) entry which is preliminary data.</text>
</comment>
<name>A0ABT9PD69_9ACTN</name>
<evidence type="ECO:0008006" key="3">
    <source>
        <dbReference type="Google" id="ProtNLM"/>
    </source>
</evidence>
<evidence type="ECO:0000313" key="2">
    <source>
        <dbReference type="Proteomes" id="UP001235712"/>
    </source>
</evidence>
<protein>
    <recommendedName>
        <fullName evidence="3">WXG100 family type VII secretion target</fullName>
    </recommendedName>
</protein>
<sequence length="110" mass="11058">MADAFGVDAQVAGQVARNLADIRNSFNDLKNVFGSGGGVTGSARVQRALDDFADQSSDVREKLDGMLERASGMMSGLATGAQQLDQGLADAATVDPAAAQSQAQAAAGAA</sequence>
<reference evidence="1 2" key="1">
    <citation type="submission" date="2023-07" db="EMBL/GenBank/DDBJ databases">
        <title>Sequencing the genomes of 1000 actinobacteria strains.</title>
        <authorList>
            <person name="Klenk H.-P."/>
        </authorList>
    </citation>
    <scope>NUCLEOTIDE SEQUENCE [LARGE SCALE GENOMIC DNA]</scope>
    <source>
        <strain evidence="1 2">DSM 44388</strain>
    </source>
</reference>
<gene>
    <name evidence="1" type="ORF">J2S57_006397</name>
</gene>
<dbReference type="Proteomes" id="UP001235712">
    <property type="component" value="Unassembled WGS sequence"/>
</dbReference>
<evidence type="ECO:0000313" key="1">
    <source>
        <dbReference type="EMBL" id="MDP9830648.1"/>
    </source>
</evidence>
<organism evidence="1 2">
    <name type="scientific">Kineosporia succinea</name>
    <dbReference type="NCBI Taxonomy" id="84632"/>
    <lineage>
        <taxon>Bacteria</taxon>
        <taxon>Bacillati</taxon>
        <taxon>Actinomycetota</taxon>
        <taxon>Actinomycetes</taxon>
        <taxon>Kineosporiales</taxon>
        <taxon>Kineosporiaceae</taxon>
        <taxon>Kineosporia</taxon>
    </lineage>
</organism>